<evidence type="ECO:0000313" key="1">
    <source>
        <dbReference type="EMBL" id="AKS46997.1"/>
    </source>
</evidence>
<name>A0A0K0Y808_9RHOB</name>
<protein>
    <submittedName>
        <fullName evidence="1">Uncharacterized protein</fullName>
    </submittedName>
</protein>
<dbReference type="OrthoDB" id="7820657at2"/>
<dbReference type="EMBL" id="CP012160">
    <property type="protein sequence ID" value="AKS46997.1"/>
    <property type="molecule type" value="Genomic_DNA"/>
</dbReference>
<accession>A0A0K0Y808</accession>
<evidence type="ECO:0000313" key="2">
    <source>
        <dbReference type="Proteomes" id="UP000067444"/>
    </source>
</evidence>
<dbReference type="Proteomes" id="UP000067444">
    <property type="component" value="Chromosome"/>
</dbReference>
<keyword evidence="2" id="KW-1185">Reference proteome</keyword>
<reference evidence="1 2" key="1">
    <citation type="journal article" date="2015" name="Genome Announc.">
        <title>Closed Genome Sequence of Octadecabacter temperatus SB1, the First Mesophilic Species of the Genus Octadecabacter.</title>
        <authorList>
            <person name="Voget S."/>
            <person name="Billerbeck S."/>
            <person name="Simon M."/>
            <person name="Daniel R."/>
        </authorList>
    </citation>
    <scope>NUCLEOTIDE SEQUENCE [LARGE SCALE GENOMIC DNA]</scope>
    <source>
        <strain evidence="1 2">SB1</strain>
    </source>
</reference>
<dbReference type="AlphaFoldDB" id="A0A0K0Y808"/>
<dbReference type="KEGG" id="otm:OSB_24620"/>
<gene>
    <name evidence="1" type="ORF">OSB_24620</name>
</gene>
<dbReference type="PATRIC" id="fig|1458307.3.peg.2484"/>
<dbReference type="STRING" id="1458307.OSB_24620"/>
<organism evidence="1 2">
    <name type="scientific">Octadecabacter temperatus</name>
    <dbReference type="NCBI Taxonomy" id="1458307"/>
    <lineage>
        <taxon>Bacteria</taxon>
        <taxon>Pseudomonadati</taxon>
        <taxon>Pseudomonadota</taxon>
        <taxon>Alphaproteobacteria</taxon>
        <taxon>Rhodobacterales</taxon>
        <taxon>Roseobacteraceae</taxon>
        <taxon>Octadecabacter</taxon>
    </lineage>
</organism>
<sequence length="288" mass="33220">MIHHDTLQAFIADGAPLLKKGPIALIFAEDEVELDATIRHHLGAGFKHVVVFAMPEFEVADDVAKNIVRVSYNMLATAALETAVNAVMAATGDIWIYYCFNAEFLFFPFIEHRTVGEMIAFNVEERRDTILSYVVDLYTGDLWQNTNAVNIDDAHLDKTGYYALARKDRWNNDLDRQLDFFGGLRWRFEEHIPAPRRRIDRVAIFRNQPGLVFNSDHTFNEPEYNTYACPWHNNITAAICSFRTAKALKRNPGSTFEIDTFKWHNSTQFEWHSQQLLDLGLIEPGQWF</sequence>
<proteinExistence type="predicted"/>